<proteinExistence type="predicted"/>
<gene>
    <name evidence="2" type="ORF">Tco_1053985</name>
</gene>
<protein>
    <submittedName>
        <fullName evidence="2">Uncharacterized protein</fullName>
    </submittedName>
</protein>
<keyword evidence="3" id="KW-1185">Reference proteome</keyword>
<dbReference type="EMBL" id="BQNB010018918">
    <property type="protein sequence ID" value="GJT79643.1"/>
    <property type="molecule type" value="Genomic_DNA"/>
</dbReference>
<reference evidence="2" key="1">
    <citation type="journal article" date="2022" name="Int. J. Mol. Sci.">
        <title>Draft Genome of Tanacetum Coccineum: Genomic Comparison of Closely Related Tanacetum-Family Plants.</title>
        <authorList>
            <person name="Yamashiro T."/>
            <person name="Shiraishi A."/>
            <person name="Nakayama K."/>
            <person name="Satake H."/>
        </authorList>
    </citation>
    <scope>NUCLEOTIDE SEQUENCE</scope>
</reference>
<name>A0ABQ5GXW9_9ASTR</name>
<accession>A0ABQ5GXW9</accession>
<feature type="compositionally biased region" description="Basic and acidic residues" evidence="1">
    <location>
        <begin position="16"/>
        <end position="25"/>
    </location>
</feature>
<organism evidence="2 3">
    <name type="scientific">Tanacetum coccineum</name>
    <dbReference type="NCBI Taxonomy" id="301880"/>
    <lineage>
        <taxon>Eukaryota</taxon>
        <taxon>Viridiplantae</taxon>
        <taxon>Streptophyta</taxon>
        <taxon>Embryophyta</taxon>
        <taxon>Tracheophyta</taxon>
        <taxon>Spermatophyta</taxon>
        <taxon>Magnoliopsida</taxon>
        <taxon>eudicotyledons</taxon>
        <taxon>Gunneridae</taxon>
        <taxon>Pentapetalae</taxon>
        <taxon>asterids</taxon>
        <taxon>campanulids</taxon>
        <taxon>Asterales</taxon>
        <taxon>Asteraceae</taxon>
        <taxon>Asteroideae</taxon>
        <taxon>Anthemideae</taxon>
        <taxon>Anthemidinae</taxon>
        <taxon>Tanacetum</taxon>
    </lineage>
</organism>
<evidence type="ECO:0000313" key="3">
    <source>
        <dbReference type="Proteomes" id="UP001151760"/>
    </source>
</evidence>
<evidence type="ECO:0000256" key="1">
    <source>
        <dbReference type="SAM" id="MobiDB-lite"/>
    </source>
</evidence>
<evidence type="ECO:0000313" key="2">
    <source>
        <dbReference type="EMBL" id="GJT79643.1"/>
    </source>
</evidence>
<feature type="region of interest" description="Disordered" evidence="1">
    <location>
        <begin position="14"/>
        <end position="52"/>
    </location>
</feature>
<reference evidence="2" key="2">
    <citation type="submission" date="2022-01" db="EMBL/GenBank/DDBJ databases">
        <authorList>
            <person name="Yamashiro T."/>
            <person name="Shiraishi A."/>
            <person name="Satake H."/>
            <person name="Nakayama K."/>
        </authorList>
    </citation>
    <scope>NUCLEOTIDE SEQUENCE</scope>
</reference>
<sequence>MRLTQALIAIQTMADHSQKWHDKTTSKSIRSSSSNDGLAALVNKTSPDKDCPLNEEVKQVKEVRYGELRRTTPFNMNNGGKFRVGPLGYYTKTDNRLPYGERRQSLEELLIKHQEESA</sequence>
<comment type="caution">
    <text evidence="2">The sequence shown here is derived from an EMBL/GenBank/DDBJ whole genome shotgun (WGS) entry which is preliminary data.</text>
</comment>
<dbReference type="Proteomes" id="UP001151760">
    <property type="component" value="Unassembled WGS sequence"/>
</dbReference>